<reference evidence="1 2" key="1">
    <citation type="submission" date="2006-03" db="EMBL/GenBank/DDBJ databases">
        <title>Complete sequence of chromosome of Nitrobacter hamburgensis X14.</title>
        <authorList>
            <consortium name="US DOE Joint Genome Institute"/>
            <person name="Copeland A."/>
            <person name="Lucas S."/>
            <person name="Lapidus A."/>
            <person name="Barry K."/>
            <person name="Detter J.C."/>
            <person name="Glavina del Rio T."/>
            <person name="Hammon N."/>
            <person name="Israni S."/>
            <person name="Dalin E."/>
            <person name="Tice H."/>
            <person name="Pitluck S."/>
            <person name="Chain P."/>
            <person name="Malfatti S."/>
            <person name="Shin M."/>
            <person name="Vergez L."/>
            <person name="Schmutz J."/>
            <person name="Larimer F."/>
            <person name="Land M."/>
            <person name="Hauser L."/>
            <person name="Kyrpides N."/>
            <person name="Ivanova N."/>
            <person name="Ward B."/>
            <person name="Arp D."/>
            <person name="Klotz M."/>
            <person name="Stein L."/>
            <person name="O'Mullan G."/>
            <person name="Starkenburg S."/>
            <person name="Sayavedra L."/>
            <person name="Poret-Peterson A.T."/>
            <person name="Gentry M.E."/>
            <person name="Bruce D."/>
            <person name="Richardson P."/>
        </authorList>
    </citation>
    <scope>NUCLEOTIDE SEQUENCE [LARGE SCALE GENOMIC DNA]</scope>
    <source>
        <strain evidence="2">DSM 10229 / NCIMB 13809 / X14</strain>
    </source>
</reference>
<dbReference type="EMBL" id="CP000319">
    <property type="protein sequence ID" value="ABE64359.1"/>
    <property type="molecule type" value="Genomic_DNA"/>
</dbReference>
<evidence type="ECO:0000313" key="2">
    <source>
        <dbReference type="Proteomes" id="UP000001953"/>
    </source>
</evidence>
<dbReference type="InterPro" id="IPR052552">
    <property type="entry name" value="YeaO-like"/>
</dbReference>
<dbReference type="RefSeq" id="WP_011512000.1">
    <property type="nucleotide sequence ID" value="NC_007964.1"/>
</dbReference>
<dbReference type="eggNOG" id="COG3189">
    <property type="taxonomic scope" value="Bacteria"/>
</dbReference>
<accession>Q1QHD8</accession>
<organism evidence="1 2">
    <name type="scientific">Nitrobacter hamburgensis (strain DSM 10229 / NCIMB 13809 / X14)</name>
    <dbReference type="NCBI Taxonomy" id="323097"/>
    <lineage>
        <taxon>Bacteria</taxon>
        <taxon>Pseudomonadati</taxon>
        <taxon>Pseudomonadota</taxon>
        <taxon>Alphaproteobacteria</taxon>
        <taxon>Hyphomicrobiales</taxon>
        <taxon>Nitrobacteraceae</taxon>
        <taxon>Nitrobacter</taxon>
    </lineage>
</organism>
<dbReference type="PANTHER" id="PTHR36849">
    <property type="entry name" value="CYTOPLASMIC PROTEIN-RELATED"/>
    <property type="match status" value="1"/>
</dbReference>
<dbReference type="Proteomes" id="UP000001953">
    <property type="component" value="Chromosome"/>
</dbReference>
<evidence type="ECO:0000313" key="1">
    <source>
        <dbReference type="EMBL" id="ABE64359.1"/>
    </source>
</evidence>
<dbReference type="AlphaFoldDB" id="Q1QHD8"/>
<protein>
    <recommendedName>
        <fullName evidence="3">Uroporphyrin-III C-methyltransferase</fullName>
    </recommendedName>
</protein>
<name>Q1QHD8_NITHX</name>
<sequence>MTRLAAKNVNLKRAYEPPAADDGTRILVDRLWPRGLRKADAAIDQWMKDIAPSTGLRKWFGHDPARWQEFRQRYTDEIHGHPEQLDELRSRARSGRITLVFSAHDEAHNDAVVLRDVLLGRIGV</sequence>
<proteinExistence type="predicted"/>
<dbReference type="OrthoDB" id="9790745at2"/>
<keyword evidence="2" id="KW-1185">Reference proteome</keyword>
<dbReference type="PANTHER" id="PTHR36849:SF1">
    <property type="entry name" value="CYTOPLASMIC PROTEIN"/>
    <property type="match status" value="1"/>
</dbReference>
<gene>
    <name evidence="1" type="ordered locus">Nham_3631</name>
</gene>
<dbReference type="KEGG" id="nha:Nham_3631"/>
<evidence type="ECO:0008006" key="3">
    <source>
        <dbReference type="Google" id="ProtNLM"/>
    </source>
</evidence>
<dbReference type="Pfam" id="PF22752">
    <property type="entry name" value="DUF488-N3i"/>
    <property type="match status" value="1"/>
</dbReference>
<dbReference type="HOGENOM" id="CLU_137928_0_0_5"/>